<sequence>MLKMLDPLREINFYSVAFRMILACICGGIIGIEREYKHRPAGFRTHILICLGASMTTMTSQYLSLVMNYTTDISRLGAQVISGIGFIGAGTIIVTKRQRVKGLTTASGLWTVAIVGLAIGAGFYEGAVYASVGIFLAESIFTRVGHYVQKYSPEINVYLEYTERKCLKPVLQVYRENNVKVLDIEVAKASENGGSRFYAMFTLRINRDRAEQQLEKLLMNVTGVNLVEKL</sequence>
<comment type="caution">
    <text evidence="11">The sequence shown here is derived from an EMBL/GenBank/DDBJ whole genome shotgun (WGS) entry which is preliminary data.</text>
</comment>
<evidence type="ECO:0000313" key="11">
    <source>
        <dbReference type="EMBL" id="RHE10060.1"/>
    </source>
</evidence>
<keyword evidence="3" id="KW-1003">Cell membrane</keyword>
<evidence type="ECO:0000259" key="8">
    <source>
        <dbReference type="Pfam" id="PF02308"/>
    </source>
</evidence>
<dbReference type="PANTHER" id="PTHR33778">
    <property type="entry name" value="PROTEIN MGTC"/>
    <property type="match status" value="1"/>
</dbReference>
<evidence type="ECO:0000256" key="6">
    <source>
        <dbReference type="ARBA" id="ARBA00023136"/>
    </source>
</evidence>
<comment type="similarity">
    <text evidence="2">Belongs to the MgtC/SapB family.</text>
</comment>
<name>A0A396FLF7_9FIRM</name>
<evidence type="ECO:0000313" key="14">
    <source>
        <dbReference type="Proteomes" id="UP000284242"/>
    </source>
</evidence>
<dbReference type="InterPro" id="IPR049177">
    <property type="entry name" value="MgtC_SapB_SrpB_YhiD_N"/>
</dbReference>
<protein>
    <submittedName>
        <fullName evidence="11">MgtC/SapB family protein</fullName>
    </submittedName>
</protein>
<dbReference type="PRINTS" id="PR01837">
    <property type="entry name" value="MGTCSAPBPROT"/>
</dbReference>
<evidence type="ECO:0000256" key="5">
    <source>
        <dbReference type="ARBA" id="ARBA00022989"/>
    </source>
</evidence>
<dbReference type="EMBL" id="QRUH01000011">
    <property type="protein sequence ID" value="RGR47258.1"/>
    <property type="molecule type" value="Genomic_DNA"/>
</dbReference>
<dbReference type="EMBL" id="QRJH01000012">
    <property type="protein sequence ID" value="RHH15319.1"/>
    <property type="molecule type" value="Genomic_DNA"/>
</dbReference>
<keyword evidence="6 7" id="KW-0472">Membrane</keyword>
<evidence type="ECO:0000313" key="10">
    <source>
        <dbReference type="EMBL" id="RGS72931.1"/>
    </source>
</evidence>
<evidence type="ECO:0000256" key="4">
    <source>
        <dbReference type="ARBA" id="ARBA00022692"/>
    </source>
</evidence>
<dbReference type="Proteomes" id="UP000285839">
    <property type="component" value="Unassembled WGS sequence"/>
</dbReference>
<dbReference type="GO" id="GO:0005886">
    <property type="term" value="C:plasma membrane"/>
    <property type="evidence" value="ECO:0007669"/>
    <property type="project" value="UniProtKB-SubCell"/>
</dbReference>
<gene>
    <name evidence="12" type="ORF">DW222_16420</name>
    <name evidence="11" type="ORF">DW767_16535</name>
    <name evidence="10" type="ORF">DWX77_09855</name>
    <name evidence="9" type="ORF">DWY46_13015</name>
</gene>
<accession>A0A396FLF7</accession>
<evidence type="ECO:0000256" key="1">
    <source>
        <dbReference type="ARBA" id="ARBA00004651"/>
    </source>
</evidence>
<evidence type="ECO:0000313" key="15">
    <source>
        <dbReference type="Proteomes" id="UP000284644"/>
    </source>
</evidence>
<reference evidence="13 14" key="1">
    <citation type="submission" date="2018-08" db="EMBL/GenBank/DDBJ databases">
        <title>A genome reference for cultivated species of the human gut microbiota.</title>
        <authorList>
            <person name="Zou Y."/>
            <person name="Xue W."/>
            <person name="Luo G."/>
        </authorList>
    </citation>
    <scope>NUCLEOTIDE SEQUENCE [LARGE SCALE GENOMIC DNA]</scope>
    <source>
        <strain evidence="10 14">AF21-24</strain>
        <strain evidence="9 16">AF25-21</strain>
        <strain evidence="12 13">AM18-2AC</strain>
        <strain evidence="11 15">AM29-25AC</strain>
    </source>
</reference>
<keyword evidence="5 7" id="KW-1133">Transmembrane helix</keyword>
<evidence type="ECO:0000313" key="12">
    <source>
        <dbReference type="EMBL" id="RHH15319.1"/>
    </source>
</evidence>
<keyword evidence="4 7" id="KW-0812">Transmembrane</keyword>
<feature type="transmembrane region" description="Helical" evidence="7">
    <location>
        <begin position="76"/>
        <end position="95"/>
    </location>
</feature>
<dbReference type="EMBL" id="QSJW01000013">
    <property type="protein sequence ID" value="RHE10060.1"/>
    <property type="molecule type" value="Genomic_DNA"/>
</dbReference>
<comment type="subcellular location">
    <subcellularLocation>
        <location evidence="1">Cell membrane</location>
        <topology evidence="1">Multi-pass membrane protein</topology>
    </subcellularLocation>
</comment>
<dbReference type="RefSeq" id="WP_117639501.1">
    <property type="nucleotide sequence ID" value="NZ_JAAILP010000015.1"/>
</dbReference>
<dbReference type="Proteomes" id="UP000284024">
    <property type="component" value="Unassembled WGS sequence"/>
</dbReference>
<proteinExistence type="inferred from homology"/>
<feature type="transmembrane region" description="Helical" evidence="7">
    <location>
        <begin position="102"/>
        <end position="121"/>
    </location>
</feature>
<dbReference type="Proteomes" id="UP000284242">
    <property type="component" value="Unassembled WGS sequence"/>
</dbReference>
<organism evidence="11 15">
    <name type="scientific">Blautia obeum</name>
    <dbReference type="NCBI Taxonomy" id="40520"/>
    <lineage>
        <taxon>Bacteria</taxon>
        <taxon>Bacillati</taxon>
        <taxon>Bacillota</taxon>
        <taxon>Clostridia</taxon>
        <taxon>Lachnospirales</taxon>
        <taxon>Lachnospiraceae</taxon>
        <taxon>Blautia</taxon>
    </lineage>
</organism>
<dbReference type="Proteomes" id="UP000284644">
    <property type="component" value="Unassembled WGS sequence"/>
</dbReference>
<evidence type="ECO:0000313" key="9">
    <source>
        <dbReference type="EMBL" id="RGR47258.1"/>
    </source>
</evidence>
<feature type="transmembrane region" description="Helical" evidence="7">
    <location>
        <begin position="45"/>
        <end position="64"/>
    </location>
</feature>
<dbReference type="InterPro" id="IPR003416">
    <property type="entry name" value="MgtC/SapB/SrpB/YhiD_fam"/>
</dbReference>
<evidence type="ECO:0000256" key="3">
    <source>
        <dbReference type="ARBA" id="ARBA00022475"/>
    </source>
</evidence>
<dbReference type="PANTHER" id="PTHR33778:SF1">
    <property type="entry name" value="MAGNESIUM TRANSPORTER YHID-RELATED"/>
    <property type="match status" value="1"/>
</dbReference>
<dbReference type="Pfam" id="PF02308">
    <property type="entry name" value="MgtC"/>
    <property type="match status" value="1"/>
</dbReference>
<dbReference type="AlphaFoldDB" id="A0A396FLF7"/>
<dbReference type="EMBL" id="QRVV01000025">
    <property type="protein sequence ID" value="RGS72931.1"/>
    <property type="molecule type" value="Genomic_DNA"/>
</dbReference>
<feature type="domain" description="MgtC/SapB/SrpB/YhiD N-terminal" evidence="8">
    <location>
        <begin position="20"/>
        <end position="144"/>
    </location>
</feature>
<evidence type="ECO:0000256" key="7">
    <source>
        <dbReference type="SAM" id="Phobius"/>
    </source>
</evidence>
<evidence type="ECO:0000256" key="2">
    <source>
        <dbReference type="ARBA" id="ARBA00009298"/>
    </source>
</evidence>
<evidence type="ECO:0000313" key="16">
    <source>
        <dbReference type="Proteomes" id="UP000285839"/>
    </source>
</evidence>
<evidence type="ECO:0000313" key="13">
    <source>
        <dbReference type="Proteomes" id="UP000284024"/>
    </source>
</evidence>
<feature type="transmembrane region" description="Helical" evidence="7">
    <location>
        <begin position="12"/>
        <end position="33"/>
    </location>
</feature>